<organism evidence="4 5">
    <name type="scientific">Parazoarcus communis SWub3 = DSM 12120</name>
    <dbReference type="NCBI Taxonomy" id="1121029"/>
    <lineage>
        <taxon>Bacteria</taxon>
        <taxon>Pseudomonadati</taxon>
        <taxon>Pseudomonadota</taxon>
        <taxon>Betaproteobacteria</taxon>
        <taxon>Rhodocyclales</taxon>
        <taxon>Zoogloeaceae</taxon>
        <taxon>Parazoarcus</taxon>
    </lineage>
</organism>
<gene>
    <name evidence="4" type="ORF">DNK49_22285</name>
</gene>
<accession>A0A323URS7</accession>
<reference evidence="4 5" key="1">
    <citation type="submission" date="2018-06" db="EMBL/GenBank/DDBJ databases">
        <title>Azoarcus communis strain SWub3 genome.</title>
        <authorList>
            <person name="Zorraquino Salvo V."/>
            <person name="Toubiana D."/>
            <person name="Blumwald E."/>
        </authorList>
    </citation>
    <scope>NUCLEOTIDE SEQUENCE [LARGE SCALE GENOMIC DNA]</scope>
    <source>
        <strain evidence="4 5">SWub3</strain>
    </source>
</reference>
<dbReference type="Pfam" id="PF12161">
    <property type="entry name" value="HsdM_N"/>
    <property type="match status" value="1"/>
</dbReference>
<dbReference type="SUPFAM" id="SSF53335">
    <property type="entry name" value="S-adenosyl-L-methionine-dependent methyltransferases"/>
    <property type="match status" value="1"/>
</dbReference>
<dbReference type="InterPro" id="IPR029063">
    <property type="entry name" value="SAM-dependent_MTases_sf"/>
</dbReference>
<evidence type="ECO:0000256" key="2">
    <source>
        <dbReference type="ARBA" id="ARBA00022747"/>
    </source>
</evidence>
<dbReference type="OrthoDB" id="9784823at2"/>
<dbReference type="Proteomes" id="UP000248259">
    <property type="component" value="Unassembled WGS sequence"/>
</dbReference>
<dbReference type="AlphaFoldDB" id="A0A323URS7"/>
<dbReference type="EMBL" id="QKOE01000036">
    <property type="protein sequence ID" value="PZA14360.1"/>
    <property type="molecule type" value="Genomic_DNA"/>
</dbReference>
<keyword evidence="5" id="KW-1185">Reference proteome</keyword>
<protein>
    <recommendedName>
        <fullName evidence="3">N6 adenine-specific DNA methyltransferase N-terminal domain-containing protein</fullName>
    </recommendedName>
</protein>
<dbReference type="InterPro" id="IPR038333">
    <property type="entry name" value="T1MK-like_N_sf"/>
</dbReference>
<feature type="domain" description="N6 adenine-specific DNA methyltransferase N-terminal" evidence="3">
    <location>
        <begin position="12"/>
        <end position="115"/>
    </location>
</feature>
<comment type="caution">
    <text evidence="4">The sequence shown here is derived from an EMBL/GenBank/DDBJ whole genome shotgun (WGS) entry which is preliminary data.</text>
</comment>
<dbReference type="Gene3D" id="1.20.1260.30">
    <property type="match status" value="1"/>
</dbReference>
<comment type="similarity">
    <text evidence="1">Belongs to the N(4)/N(6)-methyltransferase family.</text>
</comment>
<evidence type="ECO:0000259" key="3">
    <source>
        <dbReference type="Pfam" id="PF12161"/>
    </source>
</evidence>
<dbReference type="InterPro" id="IPR022749">
    <property type="entry name" value="D12N6_MeTrfase_N"/>
</dbReference>
<keyword evidence="2" id="KW-0680">Restriction system</keyword>
<sequence length="134" mass="15532">MNNAGQQYLNDLDKRLWSAADRLRANVNPGHYMHVVLGLVFLKYVSDAFKERRDEREDAFHDPANDYYLGDESGNVDAEMIEQELEARDYYTKKNVFWVPALARLTSTLRDQFAESARLEAVIRKNLAGLGYER</sequence>
<dbReference type="RefSeq" id="WP_110530186.1">
    <property type="nucleotide sequence ID" value="NZ_QKOE01000036.1"/>
</dbReference>
<evidence type="ECO:0000313" key="5">
    <source>
        <dbReference type="Proteomes" id="UP000248259"/>
    </source>
</evidence>
<name>A0A323URS7_9RHOO</name>
<evidence type="ECO:0000313" key="4">
    <source>
        <dbReference type="EMBL" id="PZA14360.1"/>
    </source>
</evidence>
<dbReference type="GO" id="GO:0009307">
    <property type="term" value="P:DNA restriction-modification system"/>
    <property type="evidence" value="ECO:0007669"/>
    <property type="project" value="UniProtKB-KW"/>
</dbReference>
<evidence type="ECO:0000256" key="1">
    <source>
        <dbReference type="ARBA" id="ARBA00006594"/>
    </source>
</evidence>
<proteinExistence type="inferred from homology"/>